<gene>
    <name evidence="3" type="ORF">GCM10011583_58920</name>
</gene>
<evidence type="ECO:0000313" key="4">
    <source>
        <dbReference type="Proteomes" id="UP000660265"/>
    </source>
</evidence>
<keyword evidence="2" id="KW-0732">Signal</keyword>
<name>A0ABQ2EPY2_9ACTN</name>
<keyword evidence="4" id="KW-1185">Reference proteome</keyword>
<protein>
    <recommendedName>
        <fullName evidence="5">Lipoprotein</fullName>
    </recommendedName>
</protein>
<proteinExistence type="predicted"/>
<reference evidence="4" key="1">
    <citation type="journal article" date="2019" name="Int. J. Syst. Evol. Microbiol.">
        <title>The Global Catalogue of Microorganisms (GCM) 10K type strain sequencing project: providing services to taxonomists for standard genome sequencing and annotation.</title>
        <authorList>
            <consortium name="The Broad Institute Genomics Platform"/>
            <consortium name="The Broad Institute Genome Sequencing Center for Infectious Disease"/>
            <person name="Wu L."/>
            <person name="Ma J."/>
        </authorList>
    </citation>
    <scope>NUCLEOTIDE SEQUENCE [LARGE SCALE GENOMIC DNA]</scope>
    <source>
        <strain evidence="4">CGMCC 4.7275</strain>
    </source>
</reference>
<comment type="caution">
    <text evidence="3">The sequence shown here is derived from an EMBL/GenBank/DDBJ whole genome shotgun (WGS) entry which is preliminary data.</text>
</comment>
<evidence type="ECO:0008006" key="5">
    <source>
        <dbReference type="Google" id="ProtNLM"/>
    </source>
</evidence>
<organism evidence="3 4">
    <name type="scientific">Streptomyces camponoticapitis</name>
    <dbReference type="NCBI Taxonomy" id="1616125"/>
    <lineage>
        <taxon>Bacteria</taxon>
        <taxon>Bacillati</taxon>
        <taxon>Actinomycetota</taxon>
        <taxon>Actinomycetes</taxon>
        <taxon>Kitasatosporales</taxon>
        <taxon>Streptomycetaceae</taxon>
        <taxon>Streptomyces</taxon>
    </lineage>
</organism>
<sequence>MKLRRALGVVLACVSMVGCSASDRSVADGERVMNMQEAADRADSILEGTFRAIRPGVRWTHGETTAGSCDLSRRRAVMTIISEQRRGGFLGVVERSWRKSGYEITSVNSSPRFPAIYAKSPDGFGIRLSIGGQGQAFFEVATPCVDKSTVADPTAETDGPNYAGGPIPRPDVHDDFWSATSPLP</sequence>
<dbReference type="EMBL" id="BMMV01000023">
    <property type="protein sequence ID" value="GGK19292.1"/>
    <property type="molecule type" value="Genomic_DNA"/>
</dbReference>
<evidence type="ECO:0000313" key="3">
    <source>
        <dbReference type="EMBL" id="GGK19292.1"/>
    </source>
</evidence>
<evidence type="ECO:0000256" key="1">
    <source>
        <dbReference type="SAM" id="MobiDB-lite"/>
    </source>
</evidence>
<accession>A0ABQ2EPY2</accession>
<evidence type="ECO:0000256" key="2">
    <source>
        <dbReference type="SAM" id="SignalP"/>
    </source>
</evidence>
<feature type="chain" id="PRO_5045435406" description="Lipoprotein" evidence="2">
    <location>
        <begin position="22"/>
        <end position="184"/>
    </location>
</feature>
<dbReference type="PROSITE" id="PS51257">
    <property type="entry name" value="PROKAR_LIPOPROTEIN"/>
    <property type="match status" value="1"/>
</dbReference>
<feature type="signal peptide" evidence="2">
    <location>
        <begin position="1"/>
        <end position="21"/>
    </location>
</feature>
<dbReference type="Proteomes" id="UP000660265">
    <property type="component" value="Unassembled WGS sequence"/>
</dbReference>
<feature type="region of interest" description="Disordered" evidence="1">
    <location>
        <begin position="149"/>
        <end position="184"/>
    </location>
</feature>